<keyword evidence="2" id="KW-1185">Reference proteome</keyword>
<dbReference type="HOGENOM" id="CLU_2751066_0_0_3"/>
<dbReference type="Proteomes" id="UP000010475">
    <property type="component" value="Chromosome"/>
</dbReference>
<reference evidence="1 2" key="1">
    <citation type="submission" date="2012-06" db="EMBL/GenBank/DDBJ databases">
        <title>Finished chromosome of genome of Cylindrospermum stagnale PCC 7417.</title>
        <authorList>
            <consortium name="US DOE Joint Genome Institute"/>
            <person name="Gugger M."/>
            <person name="Coursin T."/>
            <person name="Rippka R."/>
            <person name="Tandeau De Marsac N."/>
            <person name="Huntemann M."/>
            <person name="Wei C.-L."/>
            <person name="Han J."/>
            <person name="Detter J.C."/>
            <person name="Han C."/>
            <person name="Tapia R."/>
            <person name="Chen A."/>
            <person name="Kyrpides N."/>
            <person name="Mavromatis K."/>
            <person name="Markowitz V."/>
            <person name="Szeto E."/>
            <person name="Ivanova N."/>
            <person name="Pagani I."/>
            <person name="Pati A."/>
            <person name="Goodwin L."/>
            <person name="Nordberg H.P."/>
            <person name="Cantor M.N."/>
            <person name="Hua S.X."/>
            <person name="Woyke T."/>
            <person name="Kerfeld C.A."/>
        </authorList>
    </citation>
    <scope>NUCLEOTIDE SEQUENCE [LARGE SCALE GENOMIC DNA]</scope>
    <source>
        <strain evidence="1 2">PCC 7417</strain>
    </source>
</reference>
<name>K9X028_9NOST</name>
<organism evidence="1 2">
    <name type="scientific">Cylindrospermum stagnale PCC 7417</name>
    <dbReference type="NCBI Taxonomy" id="56107"/>
    <lineage>
        <taxon>Bacteria</taxon>
        <taxon>Bacillati</taxon>
        <taxon>Cyanobacteriota</taxon>
        <taxon>Cyanophyceae</taxon>
        <taxon>Nostocales</taxon>
        <taxon>Nostocaceae</taxon>
        <taxon>Cylindrospermum</taxon>
    </lineage>
</organism>
<dbReference type="AlphaFoldDB" id="K9X028"/>
<sequence length="70" mass="7514">MIVMIPFMSVLFGQPLTSSTAFLELKINNKPLLVGVLLPDFFGSHAMGTSAITLLTLYTSKDAQILAGDI</sequence>
<dbReference type="EMBL" id="CP003642">
    <property type="protein sequence ID" value="AFZ25411.1"/>
    <property type="molecule type" value="Genomic_DNA"/>
</dbReference>
<gene>
    <name evidence="1" type="ORF">Cylst_3248</name>
</gene>
<dbReference type="KEGG" id="csg:Cylst_3248"/>
<proteinExistence type="predicted"/>
<accession>K9X028</accession>
<protein>
    <submittedName>
        <fullName evidence="1">Uncharacterized protein</fullName>
    </submittedName>
</protein>
<evidence type="ECO:0000313" key="2">
    <source>
        <dbReference type="Proteomes" id="UP000010475"/>
    </source>
</evidence>
<evidence type="ECO:0000313" key="1">
    <source>
        <dbReference type="EMBL" id="AFZ25411.1"/>
    </source>
</evidence>
<dbReference type="STRING" id="56107.Cylst_3248"/>